<organism evidence="2 3">
    <name type="scientific">Lasius niger</name>
    <name type="common">Black garden ant</name>
    <dbReference type="NCBI Taxonomy" id="67767"/>
    <lineage>
        <taxon>Eukaryota</taxon>
        <taxon>Metazoa</taxon>
        <taxon>Ecdysozoa</taxon>
        <taxon>Arthropoda</taxon>
        <taxon>Hexapoda</taxon>
        <taxon>Insecta</taxon>
        <taxon>Pterygota</taxon>
        <taxon>Neoptera</taxon>
        <taxon>Endopterygota</taxon>
        <taxon>Hymenoptera</taxon>
        <taxon>Apocrita</taxon>
        <taxon>Aculeata</taxon>
        <taxon>Formicoidea</taxon>
        <taxon>Formicidae</taxon>
        <taxon>Formicinae</taxon>
        <taxon>Lasius</taxon>
        <taxon>Lasius</taxon>
    </lineage>
</organism>
<dbReference type="STRING" id="67767.A0A0J7NF95"/>
<gene>
    <name evidence="2" type="ORF">RF55_8965</name>
</gene>
<dbReference type="PANTHER" id="PTHR31540:SF1">
    <property type="entry name" value="CENTROSOMAL PROTEIN OF 131 KDA"/>
    <property type="match status" value="1"/>
</dbReference>
<dbReference type="InterPro" id="IPR030465">
    <property type="entry name" value="CEP131"/>
</dbReference>
<dbReference type="GO" id="GO:0035735">
    <property type="term" value="P:intraciliary transport involved in cilium assembly"/>
    <property type="evidence" value="ECO:0007669"/>
    <property type="project" value="InterPro"/>
</dbReference>
<reference evidence="2 3" key="1">
    <citation type="submission" date="2015-04" db="EMBL/GenBank/DDBJ databases">
        <title>Lasius niger genome sequencing.</title>
        <authorList>
            <person name="Konorov E.A."/>
            <person name="Nikitin M.A."/>
            <person name="Kirill M.V."/>
            <person name="Chang P."/>
        </authorList>
    </citation>
    <scope>NUCLEOTIDE SEQUENCE [LARGE SCALE GENOMIC DNA]</scope>
    <source>
        <tissue evidence="2">Whole</tissue>
    </source>
</reference>
<evidence type="ECO:0000313" key="3">
    <source>
        <dbReference type="Proteomes" id="UP000036403"/>
    </source>
</evidence>
<dbReference type="PaxDb" id="67767-A0A0J7NF95"/>
<feature type="coiled-coil region" evidence="1">
    <location>
        <begin position="235"/>
        <end position="362"/>
    </location>
</feature>
<dbReference type="PANTHER" id="PTHR31540">
    <property type="entry name" value="CENTROSOMAL PROTEIN OF 131 KDA"/>
    <property type="match status" value="1"/>
</dbReference>
<protein>
    <submittedName>
        <fullName evidence="2">5-azacytidine-induced protein 1</fullName>
    </submittedName>
</protein>
<name>A0A0J7NF95_LASNI</name>
<accession>A0A0J7NF95</accession>
<dbReference type="EMBL" id="LBMM01005802">
    <property type="protein sequence ID" value="KMQ91200.1"/>
    <property type="molecule type" value="Genomic_DNA"/>
</dbReference>
<evidence type="ECO:0000313" key="2">
    <source>
        <dbReference type="EMBL" id="KMQ91200.1"/>
    </source>
</evidence>
<dbReference type="GO" id="GO:0034451">
    <property type="term" value="C:centriolar satellite"/>
    <property type="evidence" value="ECO:0007669"/>
    <property type="project" value="TreeGrafter"/>
</dbReference>
<dbReference type="OrthoDB" id="197735at2759"/>
<keyword evidence="3" id="KW-1185">Reference proteome</keyword>
<dbReference type="AlphaFoldDB" id="A0A0J7NF95"/>
<dbReference type="GO" id="GO:0010824">
    <property type="term" value="P:regulation of centrosome duplication"/>
    <property type="evidence" value="ECO:0007669"/>
    <property type="project" value="TreeGrafter"/>
</dbReference>
<dbReference type="Proteomes" id="UP000036403">
    <property type="component" value="Unassembled WGS sequence"/>
</dbReference>
<dbReference type="GO" id="GO:0005929">
    <property type="term" value="C:cilium"/>
    <property type="evidence" value="ECO:0007669"/>
    <property type="project" value="GOC"/>
</dbReference>
<feature type="coiled-coil region" evidence="1">
    <location>
        <begin position="7"/>
        <end position="64"/>
    </location>
</feature>
<keyword evidence="1" id="KW-0175">Coiled coil</keyword>
<sequence>MTVKGLEPELHNMMEQHQQEIQELRRAHIKELQDAELRAMRRSNQQLEQLRIELTDNHEKMLAKEKDILTARYKEKLEEQETHYQVQQRTFAEHFEREKSILLEEQKKRDQETSVMMQQTQLHFQKESERLKEQQEIAKRNFEECLRKEWLAWADDYKKQQSANFIKAETAIRNDYQKERDKQIEIAIVRLEKESREIRAKLQQSFDNKLELMKEDYDAKLQSAIKSENIHKNKLLLLEERFKCTETQFEKTENRLKECMSNLNNMNEIIVKLTTEKDNAKEIARQEIETEKRELENKIASLYQEIIQNNANRDQFMAQLHNRIKLVITQKVLTIKNLDKKLHDANSRCEHLEKLLDQQRKEYILQTL</sequence>
<proteinExistence type="predicted"/>
<comment type="caution">
    <text evidence="2">The sequence shown here is derived from an EMBL/GenBank/DDBJ whole genome shotgun (WGS) entry which is preliminary data.</text>
</comment>
<evidence type="ECO:0000256" key="1">
    <source>
        <dbReference type="SAM" id="Coils"/>
    </source>
</evidence>